<keyword evidence="11 12" id="KW-0804">Transcription</keyword>
<dbReference type="InterPro" id="IPR030846">
    <property type="entry name" value="DnaG_bac"/>
</dbReference>
<keyword evidence="1 12" id="KW-0240">DNA-directed RNA polymerase</keyword>
<dbReference type="AlphaFoldDB" id="A0A174CTU0"/>
<keyword evidence="3 12" id="KW-0808">Transferase</keyword>
<dbReference type="GO" id="GO:0003899">
    <property type="term" value="F:DNA-directed RNA polymerase activity"/>
    <property type="evidence" value="ECO:0007669"/>
    <property type="project" value="UniProtKB-UniRule"/>
</dbReference>
<dbReference type="Pfam" id="PF01807">
    <property type="entry name" value="Zn_ribbon_DnaG"/>
    <property type="match status" value="1"/>
</dbReference>
<dbReference type="FunFam" id="3.90.580.10:FF:000001">
    <property type="entry name" value="DNA primase"/>
    <property type="match status" value="1"/>
</dbReference>
<dbReference type="SMART" id="SM00493">
    <property type="entry name" value="TOPRIM"/>
    <property type="match status" value="1"/>
</dbReference>
<dbReference type="InterPro" id="IPR036185">
    <property type="entry name" value="DNA_heli_DnaB-like_N_sf"/>
</dbReference>
<dbReference type="STRING" id="84024.ERS852471_02738"/>
<comment type="similarity">
    <text evidence="12 13">Belongs to the DnaG primase family.</text>
</comment>
<dbReference type="InterPro" id="IPR007693">
    <property type="entry name" value="DNA_helicase_DnaB-like_N"/>
</dbReference>
<keyword evidence="7 12" id="KW-0863">Zinc-finger</keyword>
<dbReference type="InterPro" id="IPR050219">
    <property type="entry name" value="DnaG_primase"/>
</dbReference>
<dbReference type="InterPro" id="IPR037068">
    <property type="entry name" value="DNA_primase_core_N_sf"/>
</dbReference>
<keyword evidence="10 12" id="KW-0238">DNA-binding</keyword>
<dbReference type="PROSITE" id="PS50880">
    <property type="entry name" value="TOPRIM"/>
    <property type="match status" value="1"/>
</dbReference>
<evidence type="ECO:0000313" key="17">
    <source>
        <dbReference type="EMBL" id="CUN93368.1"/>
    </source>
</evidence>
<dbReference type="SUPFAM" id="SSF48024">
    <property type="entry name" value="N-terminal domain of DnaB helicase"/>
    <property type="match status" value="1"/>
</dbReference>
<dbReference type="InterPro" id="IPR006171">
    <property type="entry name" value="TOPRIM_dom"/>
</dbReference>
<dbReference type="CDD" id="cd03364">
    <property type="entry name" value="TOPRIM_DnaG_primases"/>
    <property type="match status" value="1"/>
</dbReference>
<evidence type="ECO:0000256" key="1">
    <source>
        <dbReference type="ARBA" id="ARBA00022478"/>
    </source>
</evidence>
<dbReference type="PANTHER" id="PTHR30313">
    <property type="entry name" value="DNA PRIMASE"/>
    <property type="match status" value="1"/>
</dbReference>
<evidence type="ECO:0000256" key="13">
    <source>
        <dbReference type="PIRNR" id="PIRNR002811"/>
    </source>
</evidence>
<accession>A0A174CTU0</accession>
<dbReference type="FunFam" id="3.90.980.10:FF:000001">
    <property type="entry name" value="DNA primase"/>
    <property type="match status" value="1"/>
</dbReference>
<dbReference type="InterPro" id="IPR013264">
    <property type="entry name" value="DNAG_N"/>
</dbReference>
<comment type="domain">
    <text evidence="12">Contains an N-terminal zinc-binding domain, a central core domain that contains the primase activity, and a C-terminal DnaB-binding domain.</text>
</comment>
<evidence type="ECO:0000256" key="12">
    <source>
        <dbReference type="HAMAP-Rule" id="MF_00974"/>
    </source>
</evidence>
<dbReference type="RefSeq" id="WP_042396371.1">
    <property type="nucleotide sequence ID" value="NZ_CYYT01000011.1"/>
</dbReference>
<dbReference type="SUPFAM" id="SSF57783">
    <property type="entry name" value="Zinc beta-ribbon"/>
    <property type="match status" value="1"/>
</dbReference>
<dbReference type="InterPro" id="IPR036977">
    <property type="entry name" value="DNA_primase_Znf_CHC2"/>
</dbReference>
<dbReference type="HAMAP" id="MF_00974">
    <property type="entry name" value="DNA_primase_DnaG"/>
    <property type="match status" value="1"/>
</dbReference>
<feature type="zinc finger region" description="CHC2-type" evidence="12 14">
    <location>
        <begin position="38"/>
        <end position="62"/>
    </location>
</feature>
<dbReference type="Gene3D" id="3.40.1360.10">
    <property type="match status" value="1"/>
</dbReference>
<organism evidence="17 18">
    <name type="scientific">Clostridium disporicum</name>
    <dbReference type="NCBI Taxonomy" id="84024"/>
    <lineage>
        <taxon>Bacteria</taxon>
        <taxon>Bacillati</taxon>
        <taxon>Bacillota</taxon>
        <taxon>Clostridia</taxon>
        <taxon>Eubacteriales</taxon>
        <taxon>Clostridiaceae</taxon>
        <taxon>Clostridium</taxon>
    </lineage>
</organism>
<reference evidence="17 18" key="1">
    <citation type="submission" date="2015-09" db="EMBL/GenBank/DDBJ databases">
        <authorList>
            <consortium name="Pathogen Informatics"/>
        </authorList>
    </citation>
    <scope>NUCLEOTIDE SEQUENCE [LARGE SCALE GENOMIC DNA]</scope>
    <source>
        <strain evidence="17 18">2789STDY5834855</strain>
    </source>
</reference>
<dbReference type="InterPro" id="IPR016136">
    <property type="entry name" value="DNA_helicase_N/primase_C"/>
</dbReference>
<evidence type="ECO:0000256" key="7">
    <source>
        <dbReference type="ARBA" id="ARBA00022771"/>
    </source>
</evidence>
<dbReference type="EMBL" id="CYZV01000009">
    <property type="protein sequence ID" value="CUN93368.1"/>
    <property type="molecule type" value="Genomic_DNA"/>
</dbReference>
<name>A0A174CTU0_9CLOT</name>
<dbReference type="OrthoDB" id="9803773at2"/>
<keyword evidence="8 12" id="KW-0862">Zinc</keyword>
<comment type="function">
    <text evidence="12 13">RNA polymerase that catalyzes the synthesis of short RNA molecules used as primers for DNA polymerase during DNA replication.</text>
</comment>
<keyword evidence="4 12" id="KW-0548">Nucleotidyltransferase</keyword>
<dbReference type="Gene3D" id="1.10.860.10">
    <property type="entry name" value="DNAb Helicase, Chain A"/>
    <property type="match status" value="1"/>
</dbReference>
<keyword evidence="5 12" id="KW-0235">DNA replication</keyword>
<evidence type="ECO:0000256" key="9">
    <source>
        <dbReference type="ARBA" id="ARBA00022842"/>
    </source>
</evidence>
<dbReference type="PIRSF" id="PIRSF002811">
    <property type="entry name" value="DnaG"/>
    <property type="match status" value="1"/>
</dbReference>
<dbReference type="Pfam" id="PF13155">
    <property type="entry name" value="Toprim_2"/>
    <property type="match status" value="1"/>
</dbReference>
<dbReference type="Proteomes" id="UP000095558">
    <property type="component" value="Unassembled WGS sequence"/>
</dbReference>
<comment type="subunit">
    <text evidence="12">Monomer. Interacts with DnaB.</text>
</comment>
<dbReference type="Pfam" id="PF08275">
    <property type="entry name" value="DNAG_N"/>
    <property type="match status" value="1"/>
</dbReference>
<dbReference type="GO" id="GO:0005524">
    <property type="term" value="F:ATP binding"/>
    <property type="evidence" value="ECO:0007669"/>
    <property type="project" value="InterPro"/>
</dbReference>
<dbReference type="FunFam" id="3.40.1360.10:FF:000002">
    <property type="entry name" value="DNA primase"/>
    <property type="match status" value="1"/>
</dbReference>
<dbReference type="GeneID" id="83011286"/>
<evidence type="ECO:0000256" key="11">
    <source>
        <dbReference type="ARBA" id="ARBA00023163"/>
    </source>
</evidence>
<dbReference type="GO" id="GO:0000428">
    <property type="term" value="C:DNA-directed RNA polymerase complex"/>
    <property type="evidence" value="ECO:0007669"/>
    <property type="project" value="UniProtKB-KW"/>
</dbReference>
<keyword evidence="6 12" id="KW-0479">Metal-binding</keyword>
<dbReference type="SUPFAM" id="SSF56731">
    <property type="entry name" value="DNA primase core"/>
    <property type="match status" value="1"/>
</dbReference>
<dbReference type="InterPro" id="IPR034151">
    <property type="entry name" value="TOPRIM_DnaG_bac"/>
</dbReference>
<gene>
    <name evidence="17" type="primary">dnaG_1</name>
    <name evidence="12" type="synonym">dnaG</name>
    <name evidence="17" type="ORF">ERS852470_01046</name>
</gene>
<dbReference type="GO" id="GO:0006269">
    <property type="term" value="P:DNA replication, synthesis of primer"/>
    <property type="evidence" value="ECO:0007669"/>
    <property type="project" value="UniProtKB-UniRule"/>
</dbReference>
<evidence type="ECO:0000259" key="16">
    <source>
        <dbReference type="PROSITE" id="PS50880"/>
    </source>
</evidence>
<protein>
    <recommendedName>
        <fullName evidence="12 13">DNA primase</fullName>
        <ecNumber evidence="12">2.7.7.101</ecNumber>
    </recommendedName>
</protein>
<dbReference type="GO" id="GO:0005737">
    <property type="term" value="C:cytoplasm"/>
    <property type="evidence" value="ECO:0007669"/>
    <property type="project" value="TreeGrafter"/>
</dbReference>
<evidence type="ECO:0000256" key="4">
    <source>
        <dbReference type="ARBA" id="ARBA00022695"/>
    </source>
</evidence>
<dbReference type="GO" id="GO:0003677">
    <property type="term" value="F:DNA binding"/>
    <property type="evidence" value="ECO:0007669"/>
    <property type="project" value="UniProtKB-KW"/>
</dbReference>
<dbReference type="Pfam" id="PF00772">
    <property type="entry name" value="DnaB"/>
    <property type="match status" value="1"/>
</dbReference>
<dbReference type="Pfam" id="PF10410">
    <property type="entry name" value="DnaB_bind"/>
    <property type="match status" value="1"/>
</dbReference>
<proteinExistence type="inferred from homology"/>
<feature type="domain" description="Toprim" evidence="16">
    <location>
        <begin position="254"/>
        <end position="335"/>
    </location>
</feature>
<dbReference type="GO" id="GO:0008270">
    <property type="term" value="F:zinc ion binding"/>
    <property type="evidence" value="ECO:0007669"/>
    <property type="project" value="UniProtKB-UniRule"/>
</dbReference>
<dbReference type="Gene3D" id="3.90.980.10">
    <property type="entry name" value="DNA primase, catalytic core, N-terminal domain"/>
    <property type="match status" value="1"/>
</dbReference>
<dbReference type="NCBIfam" id="TIGR01391">
    <property type="entry name" value="dnaG"/>
    <property type="match status" value="1"/>
</dbReference>
<evidence type="ECO:0000313" key="18">
    <source>
        <dbReference type="Proteomes" id="UP000095558"/>
    </source>
</evidence>
<dbReference type="GO" id="GO:0003678">
    <property type="term" value="F:DNA helicase activity"/>
    <property type="evidence" value="ECO:0007669"/>
    <property type="project" value="InterPro"/>
</dbReference>
<evidence type="ECO:0000256" key="8">
    <source>
        <dbReference type="ARBA" id="ARBA00022833"/>
    </source>
</evidence>
<dbReference type="InterPro" id="IPR006295">
    <property type="entry name" value="DNA_primase_DnaG"/>
</dbReference>
<evidence type="ECO:0000256" key="2">
    <source>
        <dbReference type="ARBA" id="ARBA00022515"/>
    </source>
</evidence>
<dbReference type="PANTHER" id="PTHR30313:SF2">
    <property type="entry name" value="DNA PRIMASE"/>
    <property type="match status" value="1"/>
</dbReference>
<keyword evidence="2 12" id="KW-0639">Primosome</keyword>
<comment type="cofactor">
    <cofactor evidence="12 13 14">
        <name>Zn(2+)</name>
        <dbReference type="ChEBI" id="CHEBI:29105"/>
    </cofactor>
    <text evidence="12 13 14">Binds 1 zinc ion per monomer.</text>
</comment>
<dbReference type="EC" id="2.7.7.101" evidence="12"/>
<comment type="catalytic activity">
    <reaction evidence="12">
        <text>ssDNA + n NTP = ssDNA/pppN(pN)n-1 hybrid + (n-1) diphosphate.</text>
        <dbReference type="EC" id="2.7.7.101"/>
    </reaction>
</comment>
<keyword evidence="9" id="KW-0460">Magnesium</keyword>
<evidence type="ECO:0000256" key="6">
    <source>
        <dbReference type="ARBA" id="ARBA00022723"/>
    </source>
</evidence>
<evidence type="ECO:0000256" key="5">
    <source>
        <dbReference type="ARBA" id="ARBA00022705"/>
    </source>
</evidence>
<evidence type="ECO:0000256" key="3">
    <source>
        <dbReference type="ARBA" id="ARBA00022679"/>
    </source>
</evidence>
<evidence type="ECO:0000256" key="14">
    <source>
        <dbReference type="PIRSR" id="PIRSR002811-1"/>
    </source>
</evidence>
<evidence type="ECO:0000256" key="10">
    <source>
        <dbReference type="ARBA" id="ARBA00023125"/>
    </source>
</evidence>
<keyword evidence="15" id="KW-0175">Coiled coil</keyword>
<evidence type="ECO:0000256" key="15">
    <source>
        <dbReference type="SAM" id="Coils"/>
    </source>
</evidence>
<feature type="coiled-coil region" evidence="15">
    <location>
        <begin position="531"/>
        <end position="574"/>
    </location>
</feature>
<dbReference type="SMART" id="SM00400">
    <property type="entry name" value="ZnF_CHCC"/>
    <property type="match status" value="1"/>
</dbReference>
<dbReference type="InterPro" id="IPR019475">
    <property type="entry name" value="DNA_primase_DnaB-bd"/>
</dbReference>
<dbReference type="GO" id="GO:1990077">
    <property type="term" value="C:primosome complex"/>
    <property type="evidence" value="ECO:0007669"/>
    <property type="project" value="UniProtKB-KW"/>
</dbReference>
<sequence>MQISEEILEKIKSQNDIVDVISERVRLKKAGRNFTGLCPFHNEKTPSFSVSQEKQIYKCFGCGEAGNVISFVMKDKNLPFIEAVKYLANRANIPLKLGNGEQSQSNRKKELLYKVNVEAAKFFFSNLMNNQNAKEYFLNRGIKEETIKKFGLGYANDSWNSLMFYLRKKGINDGLLEEAGLISVNKEKGRKYDRFRNRVMFPVFDYQGKVIGFGGRVLDDSKPKYLNSPETLVFQKGTNLYGLNFALKHNMSERYFVIVEGYMDLISLHQYGITNVVASLGTALTINQARLLKRYADKVVISYDADLAGQMATLRGLEILRTAGFDVRVLSIPQGKDPDEYVRSNGREAFLKLINNAEPLIDYRIKKAEEGIDFKNSQSVILYSKRIMDIISDLDPIEKDVYIKKASENTGIKEQALYDILKIKMKDNRENDFRNNKEEDRSKLYVEPGFLKAERTLLKMMLENEEYLQYIEERISENDFILLEHKEIFTVIILGKGENINNIESFIESRLSNAKSIGELVKIKEENIFFADNIKVQIDDLINEIHSYKLKQRIDQLRKEQKELENQGKIEESIKLAIELASITKKLKESKRV</sequence>
<dbReference type="Gene3D" id="3.90.580.10">
    <property type="entry name" value="Zinc finger, CHC2-type domain"/>
    <property type="match status" value="1"/>
</dbReference>
<dbReference type="InterPro" id="IPR002694">
    <property type="entry name" value="Znf_CHC2"/>
</dbReference>